<reference evidence="1 2" key="1">
    <citation type="submission" date="2015-07" db="EMBL/GenBank/DDBJ databases">
        <title>Draft Genome Sequence of Komagataeibacter intermedius Strain AF2, Isolated from Kombucha Tea.</title>
        <authorList>
            <person name="Santos R.A."/>
            <person name="Berretta A.A."/>
            <person name="Barud H.S."/>
            <person name="Ribeiro S.J."/>
            <person name="Gonzalez-Garcia L.N."/>
            <person name="Zucchi T.D."/>
            <person name="Goldman G.H."/>
            <person name="Riano-Pachon D.M."/>
        </authorList>
    </citation>
    <scope>NUCLEOTIDE SEQUENCE [LARGE SCALE GENOMIC DNA]</scope>
    <source>
        <strain evidence="1 2">AF2</strain>
    </source>
</reference>
<sequence>MFWLCVPSLEAVRTLVKIFQHRNNNNVRYHYITRNKMNFAPEDYMNLTSHEIHYDYSDIFFIDGFKCSINCLREASCQDGKVSKHIILNH</sequence>
<name>A0A0N0MDL8_9PROT</name>
<evidence type="ECO:0000313" key="2">
    <source>
        <dbReference type="Proteomes" id="UP000031553"/>
    </source>
</evidence>
<protein>
    <submittedName>
        <fullName evidence="1">Uncharacterized protein</fullName>
    </submittedName>
</protein>
<dbReference type="EMBL" id="JUFX02000242">
    <property type="protein sequence ID" value="KPH85423.1"/>
    <property type="molecule type" value="Genomic_DNA"/>
</dbReference>
<proteinExistence type="predicted"/>
<organism evidence="1 2">
    <name type="scientific">Komagataeibacter intermedius AF2</name>
    <dbReference type="NCBI Taxonomy" id="1458464"/>
    <lineage>
        <taxon>Bacteria</taxon>
        <taxon>Pseudomonadati</taxon>
        <taxon>Pseudomonadota</taxon>
        <taxon>Alphaproteobacteria</taxon>
        <taxon>Acetobacterales</taxon>
        <taxon>Acetobacteraceae</taxon>
        <taxon>Komagataeibacter</taxon>
    </lineage>
</organism>
<evidence type="ECO:0000313" key="1">
    <source>
        <dbReference type="EMBL" id="KPH85423.1"/>
    </source>
</evidence>
<comment type="caution">
    <text evidence="1">The sequence shown here is derived from an EMBL/GenBank/DDBJ whole genome shotgun (WGS) entry which is preliminary data.</text>
</comment>
<accession>A0A0N0MDL8</accession>
<gene>
    <name evidence="1" type="ORF">GLUCOINTEAF2_0203414</name>
</gene>
<dbReference type="AlphaFoldDB" id="A0A0N0MDL8"/>
<dbReference type="Proteomes" id="UP000031553">
    <property type="component" value="Unassembled WGS sequence"/>
</dbReference>